<name>A0ABT0ZEF9_9ACTN</name>
<accession>A0ABT0ZEF9</accession>
<organism evidence="1 2">
    <name type="scientific">Streptomyces macrolidinus</name>
    <dbReference type="NCBI Taxonomy" id="2952607"/>
    <lineage>
        <taxon>Bacteria</taxon>
        <taxon>Bacillati</taxon>
        <taxon>Actinomycetota</taxon>
        <taxon>Actinomycetes</taxon>
        <taxon>Kitasatosporales</taxon>
        <taxon>Streptomycetaceae</taxon>
        <taxon>Streptomyces</taxon>
    </lineage>
</organism>
<comment type="caution">
    <text evidence="1">The sequence shown here is derived from an EMBL/GenBank/DDBJ whole genome shotgun (WGS) entry which is preliminary data.</text>
</comment>
<evidence type="ECO:0000313" key="1">
    <source>
        <dbReference type="EMBL" id="MCN9241956.1"/>
    </source>
</evidence>
<protein>
    <submittedName>
        <fullName evidence="1">Uncharacterized protein</fullName>
    </submittedName>
</protein>
<dbReference type="Proteomes" id="UP001523219">
    <property type="component" value="Unassembled WGS sequence"/>
</dbReference>
<gene>
    <name evidence="1" type="ORF">NGF19_14345</name>
</gene>
<keyword evidence="2" id="KW-1185">Reference proteome</keyword>
<reference evidence="1 2" key="1">
    <citation type="submission" date="2022-05" db="EMBL/GenBank/DDBJ databases">
        <title>Streptomyces sp. nov. RY43-2 isolated from soil of a peat swamp forest.</title>
        <authorList>
            <person name="Kanchanasin P."/>
            <person name="Tanasupawat S."/>
            <person name="Phongsopitanun W."/>
        </authorList>
    </citation>
    <scope>NUCLEOTIDE SEQUENCE [LARGE SCALE GENOMIC DNA]</scope>
    <source>
        <strain evidence="1 2">RY43-2</strain>
    </source>
</reference>
<dbReference type="RefSeq" id="WP_252425258.1">
    <property type="nucleotide sequence ID" value="NZ_JAMWMR010000010.1"/>
</dbReference>
<evidence type="ECO:0000313" key="2">
    <source>
        <dbReference type="Proteomes" id="UP001523219"/>
    </source>
</evidence>
<proteinExistence type="predicted"/>
<dbReference type="EMBL" id="JAMWMR010000010">
    <property type="protein sequence ID" value="MCN9241956.1"/>
    <property type="molecule type" value="Genomic_DNA"/>
</dbReference>
<sequence length="110" mass="12220">MTRCTHWRRVPLDLAQEALDRSATDCVDRAAHCQLSAHHDGEHYGLLGDLGEYGTALWLRWRERTEADLVVLPDCPVVAPGLDGDGCCLFADHSEQHTWEDASEEASCTS</sequence>